<protein>
    <submittedName>
        <fullName evidence="2">Uncharacterized protein</fullName>
    </submittedName>
</protein>
<dbReference type="EMBL" id="CAJVCH010474218">
    <property type="protein sequence ID" value="CAG7820283.1"/>
    <property type="molecule type" value="Genomic_DNA"/>
</dbReference>
<proteinExistence type="predicted"/>
<comment type="caution">
    <text evidence="2">The sequence shown here is derived from an EMBL/GenBank/DDBJ whole genome shotgun (WGS) entry which is preliminary data.</text>
</comment>
<reference evidence="2" key="1">
    <citation type="submission" date="2021-06" db="EMBL/GenBank/DDBJ databases">
        <authorList>
            <person name="Hodson N. C."/>
            <person name="Mongue J. A."/>
            <person name="Jaron S. K."/>
        </authorList>
    </citation>
    <scope>NUCLEOTIDE SEQUENCE</scope>
</reference>
<name>A0A8J2KNP3_9HEXA</name>
<organism evidence="2 3">
    <name type="scientific">Allacma fusca</name>
    <dbReference type="NCBI Taxonomy" id="39272"/>
    <lineage>
        <taxon>Eukaryota</taxon>
        <taxon>Metazoa</taxon>
        <taxon>Ecdysozoa</taxon>
        <taxon>Arthropoda</taxon>
        <taxon>Hexapoda</taxon>
        <taxon>Collembola</taxon>
        <taxon>Symphypleona</taxon>
        <taxon>Sminthuridae</taxon>
        <taxon>Allacma</taxon>
    </lineage>
</organism>
<dbReference type="Proteomes" id="UP000708208">
    <property type="component" value="Unassembled WGS sequence"/>
</dbReference>
<keyword evidence="3" id="KW-1185">Reference proteome</keyword>
<dbReference type="AlphaFoldDB" id="A0A8J2KNP3"/>
<feature type="compositionally biased region" description="Basic residues" evidence="1">
    <location>
        <begin position="43"/>
        <end position="52"/>
    </location>
</feature>
<feature type="region of interest" description="Disordered" evidence="1">
    <location>
        <begin position="1"/>
        <end position="63"/>
    </location>
</feature>
<feature type="compositionally biased region" description="Pro residues" evidence="1">
    <location>
        <begin position="93"/>
        <end position="109"/>
    </location>
</feature>
<feature type="region of interest" description="Disordered" evidence="1">
    <location>
        <begin position="84"/>
        <end position="109"/>
    </location>
</feature>
<evidence type="ECO:0000313" key="3">
    <source>
        <dbReference type="Proteomes" id="UP000708208"/>
    </source>
</evidence>
<feature type="compositionally biased region" description="Polar residues" evidence="1">
    <location>
        <begin position="1"/>
        <end position="14"/>
    </location>
</feature>
<sequence>MTHNLGSFTETPQSAREAEEVWLHTSTVEVDSDDEDPSEGRTRNRRKNNKKINAKDWENEELSDEALPLTISDPFPDVGLFEAPNHTGTISANPPPLYLPCISDPPGPA</sequence>
<accession>A0A8J2KNP3</accession>
<gene>
    <name evidence="2" type="ORF">AFUS01_LOCUS30682</name>
</gene>
<evidence type="ECO:0000256" key="1">
    <source>
        <dbReference type="SAM" id="MobiDB-lite"/>
    </source>
</evidence>
<evidence type="ECO:0000313" key="2">
    <source>
        <dbReference type="EMBL" id="CAG7820283.1"/>
    </source>
</evidence>